<evidence type="ECO:0000313" key="1">
    <source>
        <dbReference type="Ensembl" id="ENSSVLP00005027600.1"/>
    </source>
</evidence>
<keyword evidence="2" id="KW-1185">Reference proteome</keyword>
<protein>
    <submittedName>
        <fullName evidence="1">Uncharacterized protein</fullName>
    </submittedName>
</protein>
<sequence length="150" mass="16281">MCPEKAGVLGKRSLLPVGNVLPAVNNTKWRFVCCPGLQQGDTVGGPIYHPSDVSQHPPWAWSELEEAAVGEPGCRLARRWRTRQGTQGLVGAGADPLVLAWDPGLPSELFPYLENRTEKRGLSPLHSHPSSQHPSHLCPSFGCTGLCFLH</sequence>
<reference evidence="1" key="2">
    <citation type="submission" date="2025-09" db="UniProtKB">
        <authorList>
            <consortium name="Ensembl"/>
        </authorList>
    </citation>
    <scope>IDENTIFICATION</scope>
</reference>
<evidence type="ECO:0000313" key="2">
    <source>
        <dbReference type="Proteomes" id="UP000694564"/>
    </source>
</evidence>
<name>A0A8D2DQ62_SCIVU</name>
<proteinExistence type="predicted"/>
<organism evidence="1 2">
    <name type="scientific">Sciurus vulgaris</name>
    <name type="common">Eurasian red squirrel</name>
    <dbReference type="NCBI Taxonomy" id="55149"/>
    <lineage>
        <taxon>Eukaryota</taxon>
        <taxon>Metazoa</taxon>
        <taxon>Chordata</taxon>
        <taxon>Craniata</taxon>
        <taxon>Vertebrata</taxon>
        <taxon>Euteleostomi</taxon>
        <taxon>Mammalia</taxon>
        <taxon>Eutheria</taxon>
        <taxon>Euarchontoglires</taxon>
        <taxon>Glires</taxon>
        <taxon>Rodentia</taxon>
        <taxon>Sciuromorpha</taxon>
        <taxon>Sciuridae</taxon>
        <taxon>Sciurinae</taxon>
        <taxon>Sciurini</taxon>
        <taxon>Sciurus</taxon>
    </lineage>
</organism>
<dbReference type="Ensembl" id="ENSSVLT00005030679.1">
    <property type="protein sequence ID" value="ENSSVLP00005027600.1"/>
    <property type="gene ID" value="ENSSVLG00005021840.1"/>
</dbReference>
<dbReference type="Proteomes" id="UP000694564">
    <property type="component" value="Chromosome 16"/>
</dbReference>
<reference evidence="1" key="1">
    <citation type="submission" date="2025-08" db="UniProtKB">
        <authorList>
            <consortium name="Ensembl"/>
        </authorList>
    </citation>
    <scope>IDENTIFICATION</scope>
</reference>
<accession>A0A8D2DQ62</accession>
<dbReference type="AlphaFoldDB" id="A0A8D2DQ62"/>